<dbReference type="EMBL" id="QTSX02006508">
    <property type="protein sequence ID" value="KAJ9053553.1"/>
    <property type="molecule type" value="Genomic_DNA"/>
</dbReference>
<name>A0ACC2RTZ1_9FUNG</name>
<reference evidence="1" key="1">
    <citation type="submission" date="2022-04" db="EMBL/GenBank/DDBJ databases">
        <title>Genome of the entomopathogenic fungus Entomophthora muscae.</title>
        <authorList>
            <person name="Elya C."/>
            <person name="Lovett B.R."/>
            <person name="Lee E."/>
            <person name="Macias A.M."/>
            <person name="Hajek A.E."/>
            <person name="De Bivort B.L."/>
            <person name="Kasson M.T."/>
            <person name="De Fine Licht H.H."/>
            <person name="Stajich J.E."/>
        </authorList>
    </citation>
    <scope>NUCLEOTIDE SEQUENCE</scope>
    <source>
        <strain evidence="1">Berkeley</strain>
    </source>
</reference>
<proteinExistence type="predicted"/>
<accession>A0ACC2RTZ1</accession>
<dbReference type="Proteomes" id="UP001165960">
    <property type="component" value="Unassembled WGS sequence"/>
</dbReference>
<evidence type="ECO:0000313" key="2">
    <source>
        <dbReference type="Proteomes" id="UP001165960"/>
    </source>
</evidence>
<gene>
    <name evidence="1" type="ORF">DSO57_1023063</name>
</gene>
<organism evidence="1 2">
    <name type="scientific">Entomophthora muscae</name>
    <dbReference type="NCBI Taxonomy" id="34485"/>
    <lineage>
        <taxon>Eukaryota</taxon>
        <taxon>Fungi</taxon>
        <taxon>Fungi incertae sedis</taxon>
        <taxon>Zoopagomycota</taxon>
        <taxon>Entomophthoromycotina</taxon>
        <taxon>Entomophthoromycetes</taxon>
        <taxon>Entomophthorales</taxon>
        <taxon>Entomophthoraceae</taxon>
        <taxon>Entomophthora</taxon>
    </lineage>
</organism>
<keyword evidence="2" id="KW-1185">Reference proteome</keyword>
<sequence length="134" mass="15463">MCYRASTQPSSQGLHLEKCCCFGSSRRVKYTILLQGFDDEYGYLPAYLDAVKPPSKINWSHFVDPADDVSYDYPLGMVHVNLMSRVDSMVSAVGPESMFEWSILYVDKLAWILWWAMPTNPYGYPLPRHLDWVQ</sequence>
<protein>
    <submittedName>
        <fullName evidence="1">Uncharacterized protein</fullName>
    </submittedName>
</protein>
<evidence type="ECO:0000313" key="1">
    <source>
        <dbReference type="EMBL" id="KAJ9053553.1"/>
    </source>
</evidence>
<comment type="caution">
    <text evidence="1">The sequence shown here is derived from an EMBL/GenBank/DDBJ whole genome shotgun (WGS) entry which is preliminary data.</text>
</comment>